<evidence type="ECO:0000313" key="1">
    <source>
        <dbReference type="EMBL" id="KJX37428.1"/>
    </source>
</evidence>
<dbReference type="EMBL" id="JZKT01000009">
    <property type="protein sequence ID" value="KJX37428.1"/>
    <property type="molecule type" value="Genomic_DNA"/>
</dbReference>
<reference evidence="1 2" key="1">
    <citation type="submission" date="2015-02" db="EMBL/GenBank/DDBJ databases">
        <authorList>
            <person name="Adams M."/>
            <person name="Sutton G."/>
            <person name="Nelson K."/>
            <person name="Bonomo R."/>
            <person name="McCorrison J."/>
            <person name="Sanka R."/>
            <person name="Brinkac L."/>
            <person name="Nierman W."/>
        </authorList>
    </citation>
    <scope>NUCLEOTIDE SEQUENCE [LARGE SCALE GENOMIC DNA]</scope>
    <source>
        <strain evidence="1 2">CIDEIMsCOL9</strain>
    </source>
</reference>
<accession>A0AAW3HK39</accession>
<dbReference type="AlphaFoldDB" id="A0AAW3HK39"/>
<proteinExistence type="predicted"/>
<dbReference type="GeneID" id="63140104"/>
<comment type="caution">
    <text evidence="1">The sequence shown here is derived from an EMBL/GenBank/DDBJ whole genome shotgun (WGS) entry which is preliminary data.</text>
</comment>
<dbReference type="RefSeq" id="WP_045890249.1">
    <property type="nucleotide sequence ID" value="NZ_CP043318.1"/>
</dbReference>
<evidence type="ECO:0000313" key="2">
    <source>
        <dbReference type="Proteomes" id="UP000033354"/>
    </source>
</evidence>
<gene>
    <name evidence="1" type="ORF">SG71_06645</name>
</gene>
<organism evidence="1 2">
    <name type="scientific">Enterobacter chengduensis</name>
    <dbReference type="NCBI Taxonomy" id="2494701"/>
    <lineage>
        <taxon>Bacteria</taxon>
        <taxon>Pseudomonadati</taxon>
        <taxon>Pseudomonadota</taxon>
        <taxon>Gammaproteobacteria</taxon>
        <taxon>Enterobacterales</taxon>
        <taxon>Enterobacteriaceae</taxon>
        <taxon>Enterobacter</taxon>
        <taxon>Enterobacter cloacae complex</taxon>
    </lineage>
</organism>
<dbReference type="Proteomes" id="UP000033354">
    <property type="component" value="Unassembled WGS sequence"/>
</dbReference>
<protein>
    <submittedName>
        <fullName evidence="1">Uncharacterized protein</fullName>
    </submittedName>
</protein>
<sequence length="341" mass="40117">MLLINKNNIEYRKSIYIGKSKDGDVMKMRIDKLTVVSDLNNRKNKNSFIDAIQNIKSDKENFFTINHVFIKKKHPYTRSLIFREKNKEKNMLLRIDFHPLRKNTGFIRLEFRPQHFNHRQFDELLTWLNINTGKIFLKILKKSWITQLDIALDIYNKKLKDNVWGLKNASSHKKFEKPQGLPGLRIGSHTSKLNFLCYEKLDLVGKNFKVNDNHVEIKNKNIDSFLRIEARIRPNDKPNKKNHNTIFLKDIANIKNPFIGLTAYSPSLIVKLQEYSINLSSPSLIIASQEQFLQKDRLSRISRSNQRLIQAYEVPLFDKSLVWSQWCKCHQHLGDLLNGLC</sequence>
<name>A0AAW3HK39_9ENTR</name>
<keyword evidence="2" id="KW-1185">Reference proteome</keyword>